<dbReference type="Gene3D" id="1.10.287.130">
    <property type="match status" value="1"/>
</dbReference>
<dbReference type="Gene3D" id="3.30.450.20">
    <property type="entry name" value="PAS domain"/>
    <property type="match status" value="1"/>
</dbReference>
<dbReference type="SUPFAM" id="SSF55785">
    <property type="entry name" value="PYP-like sensor domain (PAS domain)"/>
    <property type="match status" value="1"/>
</dbReference>
<dbReference type="InterPro" id="IPR003661">
    <property type="entry name" value="HisK_dim/P_dom"/>
</dbReference>
<dbReference type="InterPro" id="IPR004358">
    <property type="entry name" value="Sig_transdc_His_kin-like_C"/>
</dbReference>
<organism evidence="9 10">
    <name type="scientific">Romeriopsis navalis LEGE 11480</name>
    <dbReference type="NCBI Taxonomy" id="2777977"/>
    <lineage>
        <taxon>Bacteria</taxon>
        <taxon>Bacillati</taxon>
        <taxon>Cyanobacteriota</taxon>
        <taxon>Cyanophyceae</taxon>
        <taxon>Leptolyngbyales</taxon>
        <taxon>Leptolyngbyaceae</taxon>
        <taxon>Romeriopsis</taxon>
        <taxon>Romeriopsis navalis</taxon>
    </lineage>
</organism>
<reference evidence="9" key="1">
    <citation type="submission" date="2020-10" db="EMBL/GenBank/DDBJ databases">
        <authorList>
            <person name="Castelo-Branco R."/>
            <person name="Eusebio N."/>
            <person name="Adriana R."/>
            <person name="Vieira A."/>
            <person name="Brugerolle De Fraissinette N."/>
            <person name="Rezende De Castro R."/>
            <person name="Schneider M.P."/>
            <person name="Vasconcelos V."/>
            <person name="Leao P.N."/>
        </authorList>
    </citation>
    <scope>NUCLEOTIDE SEQUENCE</scope>
    <source>
        <strain evidence="9">LEGE 11480</strain>
    </source>
</reference>
<keyword evidence="10" id="KW-1185">Reference proteome</keyword>
<dbReference type="NCBIfam" id="TIGR00229">
    <property type="entry name" value="sensory_box"/>
    <property type="match status" value="1"/>
</dbReference>
<evidence type="ECO:0000313" key="9">
    <source>
        <dbReference type="EMBL" id="MBE9031549.1"/>
    </source>
</evidence>
<dbReference type="PANTHER" id="PTHR43065">
    <property type="entry name" value="SENSOR HISTIDINE KINASE"/>
    <property type="match status" value="1"/>
</dbReference>
<dbReference type="EMBL" id="JADEXQ010000068">
    <property type="protein sequence ID" value="MBE9031549.1"/>
    <property type="molecule type" value="Genomic_DNA"/>
</dbReference>
<protein>
    <recommendedName>
        <fullName evidence="2">histidine kinase</fullName>
        <ecNumber evidence="2">2.7.13.3</ecNumber>
    </recommendedName>
</protein>
<keyword evidence="4" id="KW-0808">Transferase</keyword>
<feature type="coiled-coil region" evidence="6">
    <location>
        <begin position="68"/>
        <end position="99"/>
    </location>
</feature>
<accession>A0A928Z4A2</accession>
<dbReference type="PROSITE" id="PS50109">
    <property type="entry name" value="HIS_KIN"/>
    <property type="match status" value="1"/>
</dbReference>
<evidence type="ECO:0000256" key="5">
    <source>
        <dbReference type="ARBA" id="ARBA00023012"/>
    </source>
</evidence>
<dbReference type="Pfam" id="PF08448">
    <property type="entry name" value="PAS_4"/>
    <property type="match status" value="1"/>
</dbReference>
<dbReference type="InterPro" id="IPR036097">
    <property type="entry name" value="HisK_dim/P_sf"/>
</dbReference>
<evidence type="ECO:0000259" key="7">
    <source>
        <dbReference type="PROSITE" id="PS50109"/>
    </source>
</evidence>
<dbReference type="SUPFAM" id="SSF47384">
    <property type="entry name" value="Homodimeric domain of signal transducing histidine kinase"/>
    <property type="match status" value="1"/>
</dbReference>
<dbReference type="PRINTS" id="PR00344">
    <property type="entry name" value="BCTRLSENSOR"/>
</dbReference>
<keyword evidence="5" id="KW-0902">Two-component regulatory system</keyword>
<dbReference type="GO" id="GO:0000155">
    <property type="term" value="F:phosphorelay sensor kinase activity"/>
    <property type="evidence" value="ECO:0007669"/>
    <property type="project" value="InterPro"/>
</dbReference>
<keyword evidence="3" id="KW-0597">Phosphoprotein</keyword>
<dbReference type="InterPro" id="IPR003594">
    <property type="entry name" value="HATPase_dom"/>
</dbReference>
<dbReference type="InterPro" id="IPR035965">
    <property type="entry name" value="PAS-like_dom_sf"/>
</dbReference>
<dbReference type="InterPro" id="IPR036890">
    <property type="entry name" value="HATPase_C_sf"/>
</dbReference>
<feature type="domain" description="Histidine kinase" evidence="7">
    <location>
        <begin position="157"/>
        <end position="413"/>
    </location>
</feature>
<evidence type="ECO:0000259" key="8">
    <source>
        <dbReference type="PROSITE" id="PS50113"/>
    </source>
</evidence>
<name>A0A928Z4A2_9CYAN</name>
<evidence type="ECO:0000256" key="6">
    <source>
        <dbReference type="SAM" id="Coils"/>
    </source>
</evidence>
<evidence type="ECO:0000256" key="3">
    <source>
        <dbReference type="ARBA" id="ARBA00022553"/>
    </source>
</evidence>
<feature type="non-terminal residue" evidence="9">
    <location>
        <position position="1"/>
    </location>
</feature>
<dbReference type="InterPro" id="IPR013656">
    <property type="entry name" value="PAS_4"/>
</dbReference>
<sequence length="418" mass="47029">PWTADESAFFRACDRRIRQTQQAELGIIEPQLRANGEQFWLETNKVPLHDSNGEVIGILATYQDITQRQQSELALKALNQQLAQQATELASLHHNLEQKVYERTTELHATNHKLKIEIAERLASEAQLQQALHALQATQVKLIQQEKMSSLGQLVAGVTHEINNPVNFIYGNLKPIQGATDQLLRLINLYQKYYPQPEREIAHAIANIDLPFLQSDIYKILRSMETGTERIQSIIASLNNFSRLNEADLKLVSIHEGIDSALTLLHNRLRDDHPHCQIRIIKNYANIPDVECYAGQLNQVFMDILGNAIDALVKQPRPISEDQVNYPSITISTEQATPKFVRVIIHDNGVGISAATQARMFDPFFTTKPIGKGTGLGLSISYTIIAEQHQGRMWCDSTLGHGTSLLIEIPLRQSGLKF</sequence>
<evidence type="ECO:0000256" key="4">
    <source>
        <dbReference type="ARBA" id="ARBA00022777"/>
    </source>
</evidence>
<feature type="domain" description="PAC" evidence="8">
    <location>
        <begin position="21"/>
        <end position="77"/>
    </location>
</feature>
<comment type="catalytic activity">
    <reaction evidence="1">
        <text>ATP + protein L-histidine = ADP + protein N-phospho-L-histidine.</text>
        <dbReference type="EC" id="2.7.13.3"/>
    </reaction>
</comment>
<dbReference type="InterPro" id="IPR000014">
    <property type="entry name" value="PAS"/>
</dbReference>
<evidence type="ECO:0000256" key="2">
    <source>
        <dbReference type="ARBA" id="ARBA00012438"/>
    </source>
</evidence>
<keyword evidence="6" id="KW-0175">Coiled coil</keyword>
<dbReference type="SMART" id="SM00388">
    <property type="entry name" value="HisKA"/>
    <property type="match status" value="1"/>
</dbReference>
<dbReference type="PANTHER" id="PTHR43065:SF50">
    <property type="entry name" value="HISTIDINE KINASE"/>
    <property type="match status" value="1"/>
</dbReference>
<dbReference type="SMART" id="SM00387">
    <property type="entry name" value="HATPase_c"/>
    <property type="match status" value="1"/>
</dbReference>
<dbReference type="AlphaFoldDB" id="A0A928Z4A2"/>
<dbReference type="RefSeq" id="WP_264326377.1">
    <property type="nucleotide sequence ID" value="NZ_JADEXQ010000068.1"/>
</dbReference>
<dbReference type="PROSITE" id="PS50113">
    <property type="entry name" value="PAC"/>
    <property type="match status" value="1"/>
</dbReference>
<dbReference type="EC" id="2.7.13.3" evidence="2"/>
<dbReference type="Pfam" id="PF02518">
    <property type="entry name" value="HATPase_c"/>
    <property type="match status" value="1"/>
</dbReference>
<comment type="caution">
    <text evidence="9">The sequence shown here is derived from an EMBL/GenBank/DDBJ whole genome shotgun (WGS) entry which is preliminary data.</text>
</comment>
<dbReference type="InterPro" id="IPR000700">
    <property type="entry name" value="PAS-assoc_C"/>
</dbReference>
<proteinExistence type="predicted"/>
<dbReference type="SUPFAM" id="SSF55874">
    <property type="entry name" value="ATPase domain of HSP90 chaperone/DNA topoisomerase II/histidine kinase"/>
    <property type="match status" value="1"/>
</dbReference>
<dbReference type="Gene3D" id="3.30.565.10">
    <property type="entry name" value="Histidine kinase-like ATPase, C-terminal domain"/>
    <property type="match status" value="1"/>
</dbReference>
<keyword evidence="4" id="KW-0418">Kinase</keyword>
<evidence type="ECO:0000256" key="1">
    <source>
        <dbReference type="ARBA" id="ARBA00000085"/>
    </source>
</evidence>
<dbReference type="CDD" id="cd00082">
    <property type="entry name" value="HisKA"/>
    <property type="match status" value="1"/>
</dbReference>
<gene>
    <name evidence="9" type="ORF">IQ266_17590</name>
</gene>
<dbReference type="Proteomes" id="UP000625316">
    <property type="component" value="Unassembled WGS sequence"/>
</dbReference>
<dbReference type="InterPro" id="IPR005467">
    <property type="entry name" value="His_kinase_dom"/>
</dbReference>
<evidence type="ECO:0000313" key="10">
    <source>
        <dbReference type="Proteomes" id="UP000625316"/>
    </source>
</evidence>